<protein>
    <recommendedName>
        <fullName evidence="2">histidine kinase</fullName>
        <ecNumber evidence="2">2.7.13.3</ecNumber>
    </recommendedName>
</protein>
<evidence type="ECO:0000256" key="7">
    <source>
        <dbReference type="ARBA" id="ARBA00022840"/>
    </source>
</evidence>
<dbReference type="EMBL" id="JBHSEL010000023">
    <property type="protein sequence ID" value="MFC4624005.1"/>
    <property type="molecule type" value="Genomic_DNA"/>
</dbReference>
<evidence type="ECO:0000256" key="1">
    <source>
        <dbReference type="ARBA" id="ARBA00000085"/>
    </source>
</evidence>
<evidence type="ECO:0000259" key="8">
    <source>
        <dbReference type="SMART" id="SM00911"/>
    </source>
</evidence>
<dbReference type="Proteomes" id="UP001596042">
    <property type="component" value="Unassembled WGS sequence"/>
</dbReference>
<dbReference type="InterPro" id="IPR035965">
    <property type="entry name" value="PAS-like_dom_sf"/>
</dbReference>
<dbReference type="PANTHER" id="PTHR41523:SF8">
    <property type="entry name" value="ETHYLENE RESPONSE SENSOR PROTEIN"/>
    <property type="match status" value="1"/>
</dbReference>
<keyword evidence="3" id="KW-0597">Phosphoprotein</keyword>
<evidence type="ECO:0000313" key="9">
    <source>
        <dbReference type="EMBL" id="MFC4624005.1"/>
    </source>
</evidence>
<feature type="domain" description="Signal transduction histidine kinase HWE region" evidence="8">
    <location>
        <begin position="293"/>
        <end position="372"/>
    </location>
</feature>
<proteinExistence type="predicted"/>
<dbReference type="Gene3D" id="3.30.565.10">
    <property type="entry name" value="Histidine kinase-like ATPase, C-terminal domain"/>
    <property type="match status" value="1"/>
</dbReference>
<evidence type="ECO:0000256" key="3">
    <source>
        <dbReference type="ARBA" id="ARBA00022553"/>
    </source>
</evidence>
<dbReference type="Pfam" id="PF07536">
    <property type="entry name" value="HWE_HK"/>
    <property type="match status" value="1"/>
</dbReference>
<dbReference type="GO" id="GO:0016301">
    <property type="term" value="F:kinase activity"/>
    <property type="evidence" value="ECO:0007669"/>
    <property type="project" value="UniProtKB-KW"/>
</dbReference>
<dbReference type="InterPro" id="IPR013656">
    <property type="entry name" value="PAS_4"/>
</dbReference>
<dbReference type="PANTHER" id="PTHR41523">
    <property type="entry name" value="TWO-COMPONENT SYSTEM SENSOR PROTEIN"/>
    <property type="match status" value="1"/>
</dbReference>
<dbReference type="RefSeq" id="WP_374831502.1">
    <property type="nucleotide sequence ID" value="NZ_JBHEEZ010000009.1"/>
</dbReference>
<comment type="catalytic activity">
    <reaction evidence="1">
        <text>ATP + protein L-histidine = ADP + protein N-phospho-L-histidine.</text>
        <dbReference type="EC" id="2.7.13.3"/>
    </reaction>
</comment>
<keyword evidence="6 9" id="KW-0418">Kinase</keyword>
<evidence type="ECO:0000256" key="5">
    <source>
        <dbReference type="ARBA" id="ARBA00022741"/>
    </source>
</evidence>
<name>A0ABV9H4X9_9HYPH</name>
<keyword evidence="10" id="KW-1185">Reference proteome</keyword>
<evidence type="ECO:0000256" key="6">
    <source>
        <dbReference type="ARBA" id="ARBA00022777"/>
    </source>
</evidence>
<dbReference type="SMART" id="SM00911">
    <property type="entry name" value="HWE_HK"/>
    <property type="match status" value="1"/>
</dbReference>
<dbReference type="InterPro" id="IPR036890">
    <property type="entry name" value="HATPase_C_sf"/>
</dbReference>
<gene>
    <name evidence="9" type="ORF">ACFO1V_01975</name>
</gene>
<dbReference type="Gene3D" id="3.30.450.20">
    <property type="entry name" value="PAS domain"/>
    <property type="match status" value="1"/>
</dbReference>
<keyword evidence="7" id="KW-0067">ATP-binding</keyword>
<dbReference type="InterPro" id="IPR011102">
    <property type="entry name" value="Sig_transdc_His_kinase_HWE"/>
</dbReference>
<sequence length="483" mass="53643">MGTILHQAFDAAGECAELFRNTPWHATSLGASENWPMELRTMVQVVLQARQPMGVIWGDERVLIYNDAAASLLHANHPAAFGKPVGTALEPHYYQRMEPYIAAAYRGISSIEPRSAIAGNADLSTSRSELSLSYTPIYCDGRIAGLFWCGNDWSARNALQKRSERERQFLKTFFESSLGAVALTEGPNHVITYANEEYVKLLGHRDLINCTAEQAIPELVPQGFITLLDEVLATGKPHIGKLVNVILQNTMDAHPEHKVVDFVYHPLFNDDGTCDRVFVQAIDITERHMLHRELAHRLKNQLAVVQSIVNLTLKSGKDLNDAVKVLTERIAVLARAQDVVISGNVDDRNIERVIREALAWQSDERIYIHGPQLTIGTRQALSLALIIHELLTNALKYGALSTPSGKVELHWRIEGHNMVKRFILNWTESGAPDVEPPAHKGVGTRLIQAGISGTRNGTTSLQFMPQGLRFTLSADLASLQKDY</sequence>
<dbReference type="SUPFAM" id="SSF55874">
    <property type="entry name" value="ATPase domain of HSP90 chaperone/DNA topoisomerase II/histidine kinase"/>
    <property type="match status" value="1"/>
</dbReference>
<evidence type="ECO:0000256" key="2">
    <source>
        <dbReference type="ARBA" id="ARBA00012438"/>
    </source>
</evidence>
<dbReference type="Pfam" id="PF08448">
    <property type="entry name" value="PAS_4"/>
    <property type="match status" value="1"/>
</dbReference>
<evidence type="ECO:0000313" key="10">
    <source>
        <dbReference type="Proteomes" id="UP001596042"/>
    </source>
</evidence>
<reference evidence="10" key="1">
    <citation type="journal article" date="2019" name="Int. J. Syst. Evol. Microbiol.">
        <title>The Global Catalogue of Microorganisms (GCM) 10K type strain sequencing project: providing services to taxonomists for standard genome sequencing and annotation.</title>
        <authorList>
            <consortium name="The Broad Institute Genomics Platform"/>
            <consortium name="The Broad Institute Genome Sequencing Center for Infectious Disease"/>
            <person name="Wu L."/>
            <person name="Ma J."/>
        </authorList>
    </citation>
    <scope>NUCLEOTIDE SEQUENCE [LARGE SCALE GENOMIC DNA]</scope>
    <source>
        <strain evidence="10">CGMCC 1.15731</strain>
    </source>
</reference>
<dbReference type="SUPFAM" id="SSF55785">
    <property type="entry name" value="PYP-like sensor domain (PAS domain)"/>
    <property type="match status" value="1"/>
</dbReference>
<comment type="caution">
    <text evidence="9">The sequence shown here is derived from an EMBL/GenBank/DDBJ whole genome shotgun (WGS) entry which is preliminary data.</text>
</comment>
<accession>A0ABV9H4X9</accession>
<evidence type="ECO:0000256" key="4">
    <source>
        <dbReference type="ARBA" id="ARBA00022679"/>
    </source>
</evidence>
<keyword evidence="5" id="KW-0547">Nucleotide-binding</keyword>
<keyword evidence="4" id="KW-0808">Transferase</keyword>
<dbReference type="EC" id="2.7.13.3" evidence="2"/>
<organism evidence="9 10">
    <name type="scientific">Daeguia caeni</name>
    <dbReference type="NCBI Taxonomy" id="439612"/>
    <lineage>
        <taxon>Bacteria</taxon>
        <taxon>Pseudomonadati</taxon>
        <taxon>Pseudomonadota</taxon>
        <taxon>Alphaproteobacteria</taxon>
        <taxon>Hyphomicrobiales</taxon>
        <taxon>Brucellaceae</taxon>
        <taxon>Daeguia</taxon>
    </lineage>
</organism>